<keyword evidence="6" id="KW-0808">Transferase</keyword>
<accession>A0A1Z2XPW4</accession>
<keyword evidence="8" id="KW-0460">Magnesium</keyword>
<dbReference type="CDD" id="cd07033">
    <property type="entry name" value="TPP_PYR_DXS_TK_like"/>
    <property type="match status" value="1"/>
</dbReference>
<comment type="cofactor">
    <cofactor evidence="1">
        <name>Mg(2+)</name>
        <dbReference type="ChEBI" id="CHEBI:18420"/>
    </cofactor>
</comment>
<dbReference type="Proteomes" id="UP000196710">
    <property type="component" value="Chromosome"/>
</dbReference>
<dbReference type="InterPro" id="IPR029061">
    <property type="entry name" value="THDP-binding"/>
</dbReference>
<dbReference type="GO" id="GO:0019288">
    <property type="term" value="P:isopentenyl diphosphate biosynthetic process, methylerythritol 4-phosphate pathway"/>
    <property type="evidence" value="ECO:0007669"/>
    <property type="project" value="TreeGrafter"/>
</dbReference>
<keyword evidence="15" id="KW-1185">Reference proteome</keyword>
<evidence type="ECO:0000256" key="10">
    <source>
        <dbReference type="ARBA" id="ARBA00023052"/>
    </source>
</evidence>
<dbReference type="PANTHER" id="PTHR43322">
    <property type="entry name" value="1-D-DEOXYXYLULOSE 5-PHOSPHATE SYNTHASE-RELATED"/>
    <property type="match status" value="1"/>
</dbReference>
<name>A0A1Z2XPW4_9FIRM</name>
<protein>
    <recommendedName>
        <fullName evidence="5">1-deoxy-D-xylulose-5-phosphate synthase</fullName>
        <ecNumber evidence="5">2.2.1.7</ecNumber>
    </recommendedName>
</protein>
<gene>
    <name evidence="13" type="ORF">ADH66_07385</name>
    <name evidence="14" type="ORF">I5Q82_17440</name>
</gene>
<evidence type="ECO:0000256" key="5">
    <source>
        <dbReference type="ARBA" id="ARBA00013150"/>
    </source>
</evidence>
<comment type="pathway">
    <text evidence="2">Metabolic intermediate biosynthesis; 1-deoxy-D-xylulose 5-phosphate biosynthesis; 1-deoxy-D-xylulose 5-phosphate from D-glyceraldehyde 3-phosphate and pyruvate: step 1/1.</text>
</comment>
<dbReference type="SUPFAM" id="SSF52922">
    <property type="entry name" value="TK C-terminal domain-like"/>
    <property type="match status" value="1"/>
</dbReference>
<evidence type="ECO:0000256" key="11">
    <source>
        <dbReference type="ARBA" id="ARBA00023229"/>
    </source>
</evidence>
<dbReference type="GO" id="GO:0009228">
    <property type="term" value="P:thiamine biosynthetic process"/>
    <property type="evidence" value="ECO:0007669"/>
    <property type="project" value="UniProtKB-KW"/>
</dbReference>
<dbReference type="GO" id="GO:0008661">
    <property type="term" value="F:1-deoxy-D-xylulose-5-phosphate synthase activity"/>
    <property type="evidence" value="ECO:0007669"/>
    <property type="project" value="UniProtKB-EC"/>
</dbReference>
<dbReference type="Proteomes" id="UP000596035">
    <property type="component" value="Chromosome"/>
</dbReference>
<proteinExistence type="inferred from homology"/>
<dbReference type="AlphaFoldDB" id="A0A1Z2XPW4"/>
<reference evidence="14 16" key="3">
    <citation type="submission" date="2020-11" db="EMBL/GenBank/DDBJ databases">
        <title>Closed and high quality bacterial genomes of the OMM12 community.</title>
        <authorList>
            <person name="Marbouty M."/>
            <person name="Lamy-Besnier Q."/>
            <person name="Debarbieux L."/>
            <person name="Koszul R."/>
        </authorList>
    </citation>
    <scope>NUCLEOTIDE SEQUENCE [LARGE SCALE GENOMIC DNA]</scope>
    <source>
        <strain evidence="14 16">KB18</strain>
    </source>
</reference>
<evidence type="ECO:0000256" key="7">
    <source>
        <dbReference type="ARBA" id="ARBA00022723"/>
    </source>
</evidence>
<evidence type="ECO:0000256" key="1">
    <source>
        <dbReference type="ARBA" id="ARBA00001946"/>
    </source>
</evidence>
<keyword evidence="7" id="KW-0479">Metal-binding</keyword>
<evidence type="ECO:0000256" key="3">
    <source>
        <dbReference type="ARBA" id="ARBA00011081"/>
    </source>
</evidence>
<evidence type="ECO:0000256" key="2">
    <source>
        <dbReference type="ARBA" id="ARBA00004980"/>
    </source>
</evidence>
<dbReference type="InterPro" id="IPR033248">
    <property type="entry name" value="Transketolase_C"/>
</dbReference>
<dbReference type="Gene3D" id="3.40.50.970">
    <property type="match status" value="1"/>
</dbReference>
<dbReference type="PANTHER" id="PTHR43322:SF5">
    <property type="entry name" value="1-DEOXY-D-XYLULOSE-5-PHOSPHATE SYNTHASE, CHLOROPLASTIC"/>
    <property type="match status" value="1"/>
</dbReference>
<evidence type="ECO:0000256" key="4">
    <source>
        <dbReference type="ARBA" id="ARBA00011738"/>
    </source>
</evidence>
<evidence type="ECO:0000256" key="6">
    <source>
        <dbReference type="ARBA" id="ARBA00022679"/>
    </source>
</evidence>
<dbReference type="SUPFAM" id="SSF52518">
    <property type="entry name" value="Thiamin diphosphate-binding fold (THDP-binding)"/>
    <property type="match status" value="1"/>
</dbReference>
<reference evidence="13" key="1">
    <citation type="journal article" date="2017" name="Genome Announc.">
        <title>High-Quality Whole-Genome Sequences of the Oligo-Mouse-Microbiota Bacterial Community.</title>
        <authorList>
            <person name="Garzetti D."/>
            <person name="Brugiroux S."/>
            <person name="Bunk B."/>
            <person name="Pukall R."/>
            <person name="McCoy K.D."/>
            <person name="Macpherson A.J."/>
            <person name="Stecher B."/>
        </authorList>
    </citation>
    <scope>NUCLEOTIDE SEQUENCE</scope>
    <source>
        <strain evidence="13">KB18</strain>
    </source>
</reference>
<feature type="domain" description="Transketolase-like pyrimidine-binding" evidence="12">
    <location>
        <begin position="2"/>
        <end position="165"/>
    </location>
</feature>
<evidence type="ECO:0000256" key="9">
    <source>
        <dbReference type="ARBA" id="ARBA00022977"/>
    </source>
</evidence>
<comment type="subunit">
    <text evidence="4">Homodimer.</text>
</comment>
<dbReference type="Pfam" id="PF02780">
    <property type="entry name" value="Transketolase_C"/>
    <property type="match status" value="1"/>
</dbReference>
<evidence type="ECO:0000259" key="12">
    <source>
        <dbReference type="SMART" id="SM00861"/>
    </source>
</evidence>
<comment type="similarity">
    <text evidence="3">Belongs to the transketolase family. DXPS subfamily.</text>
</comment>
<dbReference type="RefSeq" id="WP_066533929.1">
    <property type="nucleotide sequence ID" value="NZ_CAJTCQ010000007.1"/>
</dbReference>
<dbReference type="InterPro" id="IPR005477">
    <property type="entry name" value="Dxylulose-5-P_synthase"/>
</dbReference>
<dbReference type="GO" id="GO:0016114">
    <property type="term" value="P:terpenoid biosynthetic process"/>
    <property type="evidence" value="ECO:0007669"/>
    <property type="project" value="InterPro"/>
</dbReference>
<evidence type="ECO:0000256" key="8">
    <source>
        <dbReference type="ARBA" id="ARBA00022842"/>
    </source>
</evidence>
<evidence type="ECO:0000313" key="16">
    <source>
        <dbReference type="Proteomes" id="UP000596035"/>
    </source>
</evidence>
<dbReference type="InterPro" id="IPR009014">
    <property type="entry name" value="Transketo_C/PFOR_II"/>
</dbReference>
<dbReference type="Pfam" id="PF02779">
    <property type="entry name" value="Transket_pyr"/>
    <property type="match status" value="1"/>
</dbReference>
<dbReference type="GO" id="GO:0046872">
    <property type="term" value="F:metal ion binding"/>
    <property type="evidence" value="ECO:0007669"/>
    <property type="project" value="UniProtKB-KW"/>
</dbReference>
<sequence>MLSARDAFFNQIFQQVTQGENIIVITSDLGAPSLDDFRKYYPERYISVGIAEQSLISVAAGLSLTGVRVVAYGLNPFPITRAFDQIRSLLAELKIPVTLCGLNAGLCSAVAGYTHMPIEDMGMVRTLSNIRLFNPSDVCMAEKLAKEVSVCAYPRYIRFDKAVKERFYAERDLDFDRGFTTYGEPGNLCIVTFGGFVSTIRRRIDKFTQEEGKIQLIDLFSLPAETAQLVTHLQAAKKIITIEENVLAGGMGSYILELLSDNQMVKPVKRLGLQFKNGYYDKFISREYVREEQGLSEASIEKAIREMVG</sequence>
<evidence type="ECO:0000313" key="15">
    <source>
        <dbReference type="Proteomes" id="UP000196710"/>
    </source>
</evidence>
<dbReference type="InterPro" id="IPR005475">
    <property type="entry name" value="Transketolase-like_Pyr-bd"/>
</dbReference>
<dbReference type="KEGG" id="amur:ADH66_07385"/>
<dbReference type="SMART" id="SM00861">
    <property type="entry name" value="Transket_pyr"/>
    <property type="match status" value="1"/>
</dbReference>
<dbReference type="Gene3D" id="3.40.50.920">
    <property type="match status" value="1"/>
</dbReference>
<organism evidence="14 16">
    <name type="scientific">Acutalibacter muris</name>
    <dbReference type="NCBI Taxonomy" id="1796620"/>
    <lineage>
        <taxon>Bacteria</taxon>
        <taxon>Bacillati</taxon>
        <taxon>Bacillota</taxon>
        <taxon>Clostridia</taxon>
        <taxon>Eubacteriales</taxon>
        <taxon>Acutalibacteraceae</taxon>
        <taxon>Acutalibacter</taxon>
    </lineage>
</organism>
<keyword evidence="11" id="KW-0414">Isoprene biosynthesis</keyword>
<reference evidence="15" key="2">
    <citation type="submission" date="2017-05" db="EMBL/GenBank/DDBJ databases">
        <title>Improved OligoMM genomes.</title>
        <authorList>
            <person name="Garzetti D."/>
        </authorList>
    </citation>
    <scope>NUCLEOTIDE SEQUENCE [LARGE SCALE GENOMIC DNA]</scope>
    <source>
        <strain evidence="15">KB18</strain>
    </source>
</reference>
<evidence type="ECO:0000313" key="14">
    <source>
        <dbReference type="EMBL" id="QQR29782.1"/>
    </source>
</evidence>
<keyword evidence="10" id="KW-0786">Thiamine pyrophosphate</keyword>
<dbReference type="EMBL" id="CP021422">
    <property type="protein sequence ID" value="ASB40497.1"/>
    <property type="molecule type" value="Genomic_DNA"/>
</dbReference>
<evidence type="ECO:0000313" key="13">
    <source>
        <dbReference type="EMBL" id="ASB40497.1"/>
    </source>
</evidence>
<dbReference type="GO" id="GO:0005829">
    <property type="term" value="C:cytosol"/>
    <property type="evidence" value="ECO:0007669"/>
    <property type="project" value="TreeGrafter"/>
</dbReference>
<dbReference type="EC" id="2.2.1.7" evidence="5"/>
<keyword evidence="9" id="KW-0784">Thiamine biosynthesis</keyword>
<dbReference type="EMBL" id="CP065321">
    <property type="protein sequence ID" value="QQR29782.1"/>
    <property type="molecule type" value="Genomic_DNA"/>
</dbReference>